<dbReference type="PANTHER" id="PTHR43401:SF2">
    <property type="entry name" value="L-THREONINE 3-DEHYDROGENASE"/>
    <property type="match status" value="1"/>
</dbReference>
<protein>
    <submittedName>
        <fullName evidence="5">Putative 6-hydroxycaproate dehydrogenase</fullName>
    </submittedName>
</protein>
<feature type="domain" description="Enoyl reductase (ER)" evidence="4">
    <location>
        <begin position="12"/>
        <end position="363"/>
    </location>
</feature>
<reference evidence="5" key="1">
    <citation type="journal article" date="2005" name="Environ. Microbiol.">
        <title>Proposed involvement of a soluble methane monooxygenase homologue in the cyclohexane-dependent growth of a new Brachymonas species.</title>
        <authorList>
            <person name="Brzostowicz P.C."/>
            <person name="Walters D.M."/>
            <person name="Jackson R.E."/>
            <person name="Halsey K.H."/>
            <person name="Ni H."/>
            <person name="Rouviere P.E."/>
        </authorList>
    </citation>
    <scope>NUCLEOTIDE SEQUENCE</scope>
</reference>
<dbReference type="Pfam" id="PF08240">
    <property type="entry name" value="ADH_N"/>
    <property type="match status" value="1"/>
</dbReference>
<dbReference type="SUPFAM" id="SSF50129">
    <property type="entry name" value="GroES-like"/>
    <property type="match status" value="1"/>
</dbReference>
<evidence type="ECO:0000313" key="5">
    <source>
        <dbReference type="EMBL" id="AAR99066.1"/>
    </source>
</evidence>
<dbReference type="SUPFAM" id="SSF51735">
    <property type="entry name" value="NAD(P)-binding Rossmann-fold domains"/>
    <property type="match status" value="1"/>
</dbReference>
<dbReference type="InterPro" id="IPR013154">
    <property type="entry name" value="ADH-like_N"/>
</dbReference>
<dbReference type="InterPro" id="IPR013149">
    <property type="entry name" value="ADH-like_C"/>
</dbReference>
<dbReference type="CDD" id="cd08231">
    <property type="entry name" value="MDR_TM0436_like"/>
    <property type="match status" value="1"/>
</dbReference>
<keyword evidence="2" id="KW-0862">Zinc</keyword>
<dbReference type="InterPro" id="IPR036291">
    <property type="entry name" value="NAD(P)-bd_dom_sf"/>
</dbReference>
<keyword evidence="3" id="KW-0560">Oxidoreductase</keyword>
<dbReference type="InterPro" id="IPR011032">
    <property type="entry name" value="GroES-like_sf"/>
</dbReference>
<dbReference type="EMBL" id="AY437859">
    <property type="protein sequence ID" value="AAR99066.1"/>
    <property type="molecule type" value="Genomic_DNA"/>
</dbReference>
<dbReference type="Pfam" id="PF00107">
    <property type="entry name" value="ADH_zinc_N"/>
    <property type="match status" value="1"/>
</dbReference>
<dbReference type="PANTHER" id="PTHR43401">
    <property type="entry name" value="L-THREONINE 3-DEHYDROGENASE"/>
    <property type="match status" value="1"/>
</dbReference>
<keyword evidence="1" id="KW-0479">Metal-binding</keyword>
<evidence type="ECO:0000256" key="3">
    <source>
        <dbReference type="ARBA" id="ARBA00023002"/>
    </source>
</evidence>
<dbReference type="GO" id="GO:0016491">
    <property type="term" value="F:oxidoreductase activity"/>
    <property type="evidence" value="ECO:0007669"/>
    <property type="project" value="UniProtKB-KW"/>
</dbReference>
<dbReference type="SMART" id="SM00829">
    <property type="entry name" value="PKS_ER"/>
    <property type="match status" value="1"/>
</dbReference>
<evidence type="ECO:0000259" key="4">
    <source>
        <dbReference type="SMART" id="SM00829"/>
    </source>
</evidence>
<dbReference type="GO" id="GO:0046872">
    <property type="term" value="F:metal ion binding"/>
    <property type="evidence" value="ECO:0007669"/>
    <property type="project" value="UniProtKB-KW"/>
</dbReference>
<dbReference type="AlphaFoldDB" id="Q5VJE2"/>
<dbReference type="InterPro" id="IPR050129">
    <property type="entry name" value="Zn_alcohol_dh"/>
</dbReference>
<evidence type="ECO:0000256" key="1">
    <source>
        <dbReference type="ARBA" id="ARBA00022723"/>
    </source>
</evidence>
<gene>
    <name evidence="5" type="primary">chnD</name>
</gene>
<organism evidence="5">
    <name type="scientific">Brachymonas petroleovorans</name>
    <dbReference type="NCBI Taxonomy" id="240505"/>
    <lineage>
        <taxon>Bacteria</taxon>
        <taxon>Pseudomonadati</taxon>
        <taxon>Pseudomonadota</taxon>
        <taxon>Betaproteobacteria</taxon>
        <taxon>Burkholderiales</taxon>
        <taxon>Comamonadaceae</taxon>
        <taxon>Brachymonas</taxon>
    </lineage>
</organism>
<name>Q5VJE2_9BURK</name>
<dbReference type="Gene3D" id="3.40.50.720">
    <property type="entry name" value="NAD(P)-binding Rossmann-like Domain"/>
    <property type="match status" value="1"/>
</dbReference>
<dbReference type="Gene3D" id="3.90.180.10">
    <property type="entry name" value="Medium-chain alcohol dehydrogenases, catalytic domain"/>
    <property type="match status" value="1"/>
</dbReference>
<sequence>MAKTGRIALFESPHQPFTFREMPVPDPKPGAAVVRVTMANICGSDLHAWHGDFKLAGLGGKLPTVLGHEMTGQIVALGEGKHTDGNGQPLHEGDHVVYTYFTGCGHCPMCLRGHRVSCDELTMAMTEPALEWPYFVGGYADYYYVKPGATIYKVPQGLPDEVVAGANCALSQVISGWERAQLTFDETVLIQGAGGLGLYACAVAKAFGARLVIAIDAVQQRLDMARRFGADATINLTELPDEKARVNLVKKLTDGRGVDVVMELVGRADVVPEGLRMLGQFGRYVTIGNINAGQTYAADPSRLVMSNKSMLGVSLYEPPTLGKALRFLERHRDTLPFAEMLSTRFPLEQINEAFAKADAREVVRASIVP</sequence>
<accession>Q5VJE2</accession>
<evidence type="ECO:0000256" key="2">
    <source>
        <dbReference type="ARBA" id="ARBA00022833"/>
    </source>
</evidence>
<dbReference type="InterPro" id="IPR020843">
    <property type="entry name" value="ER"/>
</dbReference>
<proteinExistence type="predicted"/>